<dbReference type="InterPro" id="IPR001387">
    <property type="entry name" value="Cro/C1-type_HTH"/>
</dbReference>
<evidence type="ECO:0000313" key="2">
    <source>
        <dbReference type="EMBL" id="QEY61146.1"/>
    </source>
</evidence>
<accession>A0A5J6QJZ7</accession>
<dbReference type="AlphaFoldDB" id="A0A5J6QJZ7"/>
<dbReference type="Gene3D" id="1.10.260.40">
    <property type="entry name" value="lambda repressor-like DNA-binding domains"/>
    <property type="match status" value="1"/>
</dbReference>
<dbReference type="CDD" id="cd00093">
    <property type="entry name" value="HTH_XRE"/>
    <property type="match status" value="1"/>
</dbReference>
<evidence type="ECO:0000313" key="3">
    <source>
        <dbReference type="Proteomes" id="UP000327179"/>
    </source>
</evidence>
<organism evidence="2 3">
    <name type="scientific">Metapseudomonas lalkuanensis</name>
    <dbReference type="NCBI Taxonomy" id="2604832"/>
    <lineage>
        <taxon>Bacteria</taxon>
        <taxon>Pseudomonadati</taxon>
        <taxon>Pseudomonadota</taxon>
        <taxon>Gammaproteobacteria</taxon>
        <taxon>Pseudomonadales</taxon>
        <taxon>Pseudomonadaceae</taxon>
        <taxon>Metapseudomonas</taxon>
    </lineage>
</organism>
<sequence>MSVFARRLKEARKAAGLSQERLGILAEIDPMSASARMNQYEKGKHEPNIVVVRQIAAALDLPDAYFYAADDEVALLLQLFHRLSREQRGELLELAMRLSSGQ</sequence>
<reference evidence="2 3" key="1">
    <citation type="submission" date="2019-08" db="EMBL/GenBank/DDBJ databases">
        <title>Whole-genome Sequencing of e-waste polymer degrading bacterium Pseudomonas sp. strain PE08.</title>
        <authorList>
            <person name="Kirdat K."/>
            <person name="Debbarma P."/>
            <person name="Narawade N."/>
            <person name="Suyal D."/>
            <person name="Thorat V."/>
            <person name="Shouche Y."/>
            <person name="Goel R."/>
            <person name="Yadav A."/>
        </authorList>
    </citation>
    <scope>NUCLEOTIDE SEQUENCE [LARGE SCALE GENOMIC DNA]</scope>
    <source>
        <strain evidence="2 3">PE08</strain>
    </source>
</reference>
<dbReference type="Pfam" id="PF13560">
    <property type="entry name" value="HTH_31"/>
    <property type="match status" value="1"/>
</dbReference>
<dbReference type="KEGG" id="plal:FXN65_03455"/>
<evidence type="ECO:0000259" key="1">
    <source>
        <dbReference type="PROSITE" id="PS50943"/>
    </source>
</evidence>
<dbReference type="EMBL" id="CP043311">
    <property type="protein sequence ID" value="QEY61146.1"/>
    <property type="molecule type" value="Genomic_DNA"/>
</dbReference>
<name>A0A5J6QJZ7_9GAMM</name>
<dbReference type="PROSITE" id="PS50943">
    <property type="entry name" value="HTH_CROC1"/>
    <property type="match status" value="1"/>
</dbReference>
<proteinExistence type="predicted"/>
<dbReference type="GO" id="GO:0003677">
    <property type="term" value="F:DNA binding"/>
    <property type="evidence" value="ECO:0007669"/>
    <property type="project" value="InterPro"/>
</dbReference>
<keyword evidence="3" id="KW-1185">Reference proteome</keyword>
<dbReference type="SMART" id="SM00530">
    <property type="entry name" value="HTH_XRE"/>
    <property type="match status" value="1"/>
</dbReference>
<protein>
    <submittedName>
        <fullName evidence="2">Helix-turn-helix transcriptional regulator</fullName>
    </submittedName>
</protein>
<dbReference type="InterPro" id="IPR010982">
    <property type="entry name" value="Lambda_DNA-bd_dom_sf"/>
</dbReference>
<feature type="domain" description="HTH cro/C1-type" evidence="1">
    <location>
        <begin position="8"/>
        <end position="66"/>
    </location>
</feature>
<dbReference type="Proteomes" id="UP000327179">
    <property type="component" value="Chromosome"/>
</dbReference>
<dbReference type="SUPFAM" id="SSF47413">
    <property type="entry name" value="lambda repressor-like DNA-binding domains"/>
    <property type="match status" value="1"/>
</dbReference>
<gene>
    <name evidence="2" type="ORF">FXN65_03455</name>
</gene>